<evidence type="ECO:0000313" key="3">
    <source>
        <dbReference type="Proteomes" id="UP000298138"/>
    </source>
</evidence>
<name>A0A4S2MZ29_9PEZI</name>
<dbReference type="GO" id="GO:0006139">
    <property type="term" value="P:nucleobase-containing compound metabolic process"/>
    <property type="evidence" value="ECO:0007669"/>
    <property type="project" value="UniProtKB-ARBA"/>
</dbReference>
<dbReference type="STRING" id="341454.A0A4S2MZ29"/>
<dbReference type="EMBL" id="ML220116">
    <property type="protein sequence ID" value="TGZ82052.1"/>
    <property type="molecule type" value="Genomic_DNA"/>
</dbReference>
<evidence type="ECO:0000259" key="1">
    <source>
        <dbReference type="PROSITE" id="PS51747"/>
    </source>
</evidence>
<dbReference type="Gene3D" id="3.40.140.10">
    <property type="entry name" value="Cytidine Deaminase, domain 2"/>
    <property type="match status" value="1"/>
</dbReference>
<dbReference type="InterPro" id="IPR002125">
    <property type="entry name" value="CMP_dCMP_dom"/>
</dbReference>
<dbReference type="Pfam" id="PF18785">
    <property type="entry name" value="Inv-AAD"/>
    <property type="match status" value="1"/>
</dbReference>
<proteinExistence type="predicted"/>
<dbReference type="Proteomes" id="UP000298138">
    <property type="component" value="Unassembled WGS sequence"/>
</dbReference>
<dbReference type="OrthoDB" id="424794at2759"/>
<keyword evidence="3" id="KW-1185">Reference proteome</keyword>
<gene>
    <name evidence="2" type="ORF">EX30DRAFT_339953</name>
</gene>
<accession>A0A4S2MZ29</accession>
<dbReference type="SUPFAM" id="SSF53927">
    <property type="entry name" value="Cytidine deaminase-like"/>
    <property type="match status" value="1"/>
</dbReference>
<dbReference type="GO" id="GO:0003824">
    <property type="term" value="F:catalytic activity"/>
    <property type="evidence" value="ECO:0007669"/>
    <property type="project" value="InterPro"/>
</dbReference>
<reference evidence="2 3" key="1">
    <citation type="submission" date="2019-04" db="EMBL/GenBank/DDBJ databases">
        <title>Comparative genomics and transcriptomics to analyze fruiting body development in filamentous ascomycetes.</title>
        <authorList>
            <consortium name="DOE Joint Genome Institute"/>
            <person name="Lutkenhaus R."/>
            <person name="Traeger S."/>
            <person name="Breuer J."/>
            <person name="Kuo A."/>
            <person name="Lipzen A."/>
            <person name="Pangilinan J."/>
            <person name="Dilworth D."/>
            <person name="Sandor L."/>
            <person name="Poggeler S."/>
            <person name="Barry K."/>
            <person name="Grigoriev I.V."/>
            <person name="Nowrousian M."/>
        </authorList>
    </citation>
    <scope>NUCLEOTIDE SEQUENCE [LARGE SCALE GENOMIC DNA]</scope>
    <source>
        <strain evidence="2 3">CBS 389.68</strain>
    </source>
</reference>
<feature type="domain" description="CMP/dCMP-type deaminase" evidence="1">
    <location>
        <begin position="6"/>
        <end position="121"/>
    </location>
</feature>
<organism evidence="2 3">
    <name type="scientific">Ascodesmis nigricans</name>
    <dbReference type="NCBI Taxonomy" id="341454"/>
    <lineage>
        <taxon>Eukaryota</taxon>
        <taxon>Fungi</taxon>
        <taxon>Dikarya</taxon>
        <taxon>Ascomycota</taxon>
        <taxon>Pezizomycotina</taxon>
        <taxon>Pezizomycetes</taxon>
        <taxon>Pezizales</taxon>
        <taxon>Ascodesmidaceae</taxon>
        <taxon>Ascodesmis</taxon>
    </lineage>
</organism>
<sequence length="163" mass="17545">MFGDSTTHLHHLRRALDEARKSPPTATAFCVGAVIISPVGKIISTGYTGELPGNTHAEQCAFEKLAPELPPLGSILYTTMEPCSFRLSGNKPCVDRILDLGEGRIKTVVVGVKEPGDFVEENTGEGKLRKNGIEYVYVPGLEKDILEVAKSGHPKETGEKATV</sequence>
<dbReference type="AlphaFoldDB" id="A0A4S2MZ29"/>
<dbReference type="InParanoid" id="A0A4S2MZ29"/>
<dbReference type="PROSITE" id="PS51747">
    <property type="entry name" value="CYT_DCMP_DEAMINASES_2"/>
    <property type="match status" value="1"/>
</dbReference>
<evidence type="ECO:0000313" key="2">
    <source>
        <dbReference type="EMBL" id="TGZ82052.1"/>
    </source>
</evidence>
<dbReference type="InterPro" id="IPR016193">
    <property type="entry name" value="Cytidine_deaminase-like"/>
</dbReference>
<protein>
    <recommendedName>
        <fullName evidence="1">CMP/dCMP-type deaminase domain-containing protein</fullName>
    </recommendedName>
</protein>